<name>A0A060M2V6_9BACI</name>
<dbReference type="Proteomes" id="UP000027142">
    <property type="component" value="Chromosome"/>
</dbReference>
<protein>
    <recommendedName>
        <fullName evidence="3">Na+-translocating membrane potential-generating system MpsC domain-containing protein</fullName>
    </recommendedName>
</protein>
<accession>A0A060M2V6</accession>
<dbReference type="RefSeq" id="WP_038479767.1">
    <property type="nucleotide sequence ID" value="NZ_CP003923.1"/>
</dbReference>
<dbReference type="EMBL" id="CP003923">
    <property type="protein sequence ID" value="AIC94414.1"/>
    <property type="molecule type" value="Genomic_DNA"/>
</dbReference>
<dbReference type="AlphaFoldDB" id="A0A060M2V6"/>
<gene>
    <name evidence="1" type="ORF">BleG1_1836</name>
</gene>
<dbReference type="HOGENOM" id="CLU_141474_0_0_9"/>
<evidence type="ECO:0008006" key="3">
    <source>
        <dbReference type="Google" id="ProtNLM"/>
    </source>
</evidence>
<evidence type="ECO:0000313" key="2">
    <source>
        <dbReference type="Proteomes" id="UP000027142"/>
    </source>
</evidence>
<dbReference type="eggNOG" id="ENOG50334JE">
    <property type="taxonomic scope" value="Bacteria"/>
</dbReference>
<dbReference type="OrthoDB" id="2476150at2"/>
<dbReference type="KEGG" id="ble:BleG1_1836"/>
<keyword evidence="2" id="KW-1185">Reference proteome</keyword>
<reference evidence="1 2" key="1">
    <citation type="journal article" date="2014" name="Gene">
        <title>A comparative genomic analysis of the alkalitolerant soil bacterium Bacillus lehensis G1.</title>
        <authorList>
            <person name="Noor Y.M."/>
            <person name="Samsulrizal N.H."/>
            <person name="Jema'on N.A."/>
            <person name="Low K.O."/>
            <person name="Ramli A.N."/>
            <person name="Alias N.I."/>
            <person name="Damis S.I."/>
            <person name="Fuzi S.F."/>
            <person name="Isa M.N."/>
            <person name="Murad A.M."/>
            <person name="Raih M.F."/>
            <person name="Bakar F.D."/>
            <person name="Najimudin N."/>
            <person name="Mahadi N.M."/>
            <person name="Illias R.M."/>
        </authorList>
    </citation>
    <scope>NUCLEOTIDE SEQUENCE [LARGE SCALE GENOMIC DNA]</scope>
    <source>
        <strain evidence="1 2">G1</strain>
    </source>
</reference>
<dbReference type="PATRIC" id="fig|1246626.3.peg.1831"/>
<dbReference type="STRING" id="1246626.BleG1_1836"/>
<proteinExistence type="predicted"/>
<organism evidence="1 2">
    <name type="scientific">Shouchella lehensis G1</name>
    <dbReference type="NCBI Taxonomy" id="1246626"/>
    <lineage>
        <taxon>Bacteria</taxon>
        <taxon>Bacillati</taxon>
        <taxon>Bacillota</taxon>
        <taxon>Bacilli</taxon>
        <taxon>Bacillales</taxon>
        <taxon>Bacillaceae</taxon>
        <taxon>Shouchella</taxon>
    </lineage>
</organism>
<evidence type="ECO:0000313" key="1">
    <source>
        <dbReference type="EMBL" id="AIC94414.1"/>
    </source>
</evidence>
<sequence>MNLASNDAKKLLAQLYNDVSRELFGVGTTLLKVTVANQMVTIQAKHKRAIRSMALAGEVPSLKLEVDFHLSLLYKRKLTEQLDNHFPEAIDVVLRDYDAHTQWAVTNILFHHPILD</sequence>